<organism evidence="1 2">
    <name type="scientific">Parastrongyloides trichosuri</name>
    <name type="common">Possum-specific nematode worm</name>
    <dbReference type="NCBI Taxonomy" id="131310"/>
    <lineage>
        <taxon>Eukaryota</taxon>
        <taxon>Metazoa</taxon>
        <taxon>Ecdysozoa</taxon>
        <taxon>Nematoda</taxon>
        <taxon>Chromadorea</taxon>
        <taxon>Rhabditida</taxon>
        <taxon>Tylenchina</taxon>
        <taxon>Panagrolaimomorpha</taxon>
        <taxon>Strongyloidoidea</taxon>
        <taxon>Strongyloididae</taxon>
        <taxon>Parastrongyloides</taxon>
    </lineage>
</organism>
<dbReference type="AlphaFoldDB" id="A0A0N4Z8X5"/>
<evidence type="ECO:0000313" key="1">
    <source>
        <dbReference type="Proteomes" id="UP000038045"/>
    </source>
</evidence>
<proteinExistence type="predicted"/>
<name>A0A0N4Z8X5_PARTI</name>
<evidence type="ECO:0000313" key="2">
    <source>
        <dbReference type="WBParaSite" id="PTRK_0000375800.1"/>
    </source>
</evidence>
<dbReference type="WBParaSite" id="PTRK_0000375800.1">
    <property type="protein sequence ID" value="PTRK_0000375800.1"/>
    <property type="gene ID" value="PTRK_0000375800"/>
</dbReference>
<dbReference type="STRING" id="131310.A0A0N4Z8X5"/>
<dbReference type="Proteomes" id="UP000038045">
    <property type="component" value="Unplaced"/>
</dbReference>
<accession>A0A0N4Z8X5</accession>
<protein>
    <submittedName>
        <fullName evidence="2">ATP-grasp domain-containing protein</fullName>
    </submittedName>
</protein>
<keyword evidence="1" id="KW-1185">Reference proteome</keyword>
<reference evidence="2" key="1">
    <citation type="submission" date="2017-02" db="UniProtKB">
        <authorList>
            <consortium name="WormBaseParasite"/>
        </authorList>
    </citation>
    <scope>IDENTIFICATION</scope>
</reference>
<sequence>MSDYVAIIIGAWKNKVNLRNFVKHNKVKLIFVGPKELFVDNHICDYFFNVKGPSKITRKNDSAFDGFIVKLREVLSSFSYLRRYIMSFDNVLQVALSKLRVEFQLDGIDTIRMNQLITIKDMKELLKRGRISVLKHYSLEKLTEGNINEILTQLNCCLSQYPIIAMPLANRNYIDTSTDFLIVEAKDLKRWIIKRKRFNDIDINTYILEEYPQDGKEFTALISNYYSLIGIIISAFSTIPQKQLLNEAKPYSMEFLNIENVRNYYPGLEFFLKQIQKNYFFHDIKELLFIDGIYKNQNEIFIRNISFELNTCTKGYLIEKVYNSKSWQSLSLEITQTTFLHGNCDDFKYDESIISTNKNLYTSIINFPTVNGTLLHQQMTTFKAECKLQVLWTKVEGTEMLQSDSEDDNILQIIISHDNRDQFSNDNTFIMNQIEIAIDKTNTGNRSDGYRSSLPQLQYTLTAPLLRRSTFTHLA</sequence>